<organism evidence="2 3">
    <name type="scientific">Arcicella aurantiaca</name>
    <dbReference type="NCBI Taxonomy" id="591202"/>
    <lineage>
        <taxon>Bacteria</taxon>
        <taxon>Pseudomonadati</taxon>
        <taxon>Bacteroidota</taxon>
        <taxon>Cytophagia</taxon>
        <taxon>Cytophagales</taxon>
        <taxon>Flectobacillaceae</taxon>
        <taxon>Arcicella</taxon>
    </lineage>
</organism>
<dbReference type="EMBL" id="QGGO01000018">
    <property type="protein sequence ID" value="PWK22948.1"/>
    <property type="molecule type" value="Genomic_DNA"/>
</dbReference>
<reference evidence="2 3" key="1">
    <citation type="submission" date="2018-05" db="EMBL/GenBank/DDBJ databases">
        <title>Genomic Encyclopedia of Archaeal and Bacterial Type Strains, Phase II (KMG-II): from individual species to whole genera.</title>
        <authorList>
            <person name="Goeker M."/>
        </authorList>
    </citation>
    <scope>NUCLEOTIDE SEQUENCE [LARGE SCALE GENOMIC DNA]</scope>
    <source>
        <strain evidence="2 3">DSM 22214</strain>
    </source>
</reference>
<dbReference type="InterPro" id="IPR043519">
    <property type="entry name" value="NT_sf"/>
</dbReference>
<protein>
    <submittedName>
        <fullName evidence="2">Nucleotidyltransferase-like protein</fullName>
    </submittedName>
</protein>
<proteinExistence type="predicted"/>
<dbReference type="Proteomes" id="UP000245489">
    <property type="component" value="Unassembled WGS sequence"/>
</dbReference>
<feature type="domain" description="Polymerase nucleotidyl transferase" evidence="1">
    <location>
        <begin position="12"/>
        <end position="81"/>
    </location>
</feature>
<keyword evidence="3" id="KW-1185">Reference proteome</keyword>
<accession>A0A316DZV3</accession>
<sequence>MKDIQPIIAEFTEQAKAHYGDRLAKIILFGSYARGEAHDESDVDLLVVLNDEEVKTRQERDSIREMLWRLFLKYLIDLSVIPTTNARYEHSEEYLFKFIRKDGKLIYG</sequence>
<dbReference type="InterPro" id="IPR002934">
    <property type="entry name" value="Polymerase_NTP_transf_dom"/>
</dbReference>
<evidence type="ECO:0000313" key="3">
    <source>
        <dbReference type="Proteomes" id="UP000245489"/>
    </source>
</evidence>
<gene>
    <name evidence="2" type="ORF">LV89_03214</name>
</gene>
<dbReference type="InterPro" id="IPR052548">
    <property type="entry name" value="Type_VII_TA_antitoxin"/>
</dbReference>
<dbReference type="PANTHER" id="PTHR33933:SF1">
    <property type="entry name" value="PROTEIN ADENYLYLTRANSFERASE MNTA-RELATED"/>
    <property type="match status" value="1"/>
</dbReference>
<dbReference type="AlphaFoldDB" id="A0A316DZV3"/>
<keyword evidence="2" id="KW-0808">Transferase</keyword>
<dbReference type="OrthoDB" id="1321649at2"/>
<dbReference type="GO" id="GO:0016779">
    <property type="term" value="F:nucleotidyltransferase activity"/>
    <property type="evidence" value="ECO:0007669"/>
    <property type="project" value="InterPro"/>
</dbReference>
<evidence type="ECO:0000313" key="2">
    <source>
        <dbReference type="EMBL" id="PWK22948.1"/>
    </source>
</evidence>
<dbReference type="PANTHER" id="PTHR33933">
    <property type="entry name" value="NUCLEOTIDYLTRANSFERASE"/>
    <property type="match status" value="1"/>
</dbReference>
<name>A0A316DZV3_9BACT</name>
<dbReference type="Pfam" id="PF01909">
    <property type="entry name" value="NTP_transf_2"/>
    <property type="match status" value="1"/>
</dbReference>
<dbReference type="CDD" id="cd05403">
    <property type="entry name" value="NT_KNTase_like"/>
    <property type="match status" value="1"/>
</dbReference>
<dbReference type="Gene3D" id="3.30.460.10">
    <property type="entry name" value="Beta Polymerase, domain 2"/>
    <property type="match status" value="1"/>
</dbReference>
<comment type="caution">
    <text evidence="2">The sequence shown here is derived from an EMBL/GenBank/DDBJ whole genome shotgun (WGS) entry which is preliminary data.</text>
</comment>
<dbReference type="SUPFAM" id="SSF81301">
    <property type="entry name" value="Nucleotidyltransferase"/>
    <property type="match status" value="1"/>
</dbReference>
<evidence type="ECO:0000259" key="1">
    <source>
        <dbReference type="Pfam" id="PF01909"/>
    </source>
</evidence>
<dbReference type="RefSeq" id="WP_158279605.1">
    <property type="nucleotide sequence ID" value="NZ_QGGO01000018.1"/>
</dbReference>